<dbReference type="AlphaFoldDB" id="A0A927EWA8"/>
<accession>A0A927EWA8</accession>
<reference evidence="1" key="1">
    <citation type="submission" date="2020-09" db="EMBL/GenBank/DDBJ databases">
        <title>Secondary metabolite and genome analysis of marine Streptomyces chumphonensis KK1-2T.</title>
        <authorList>
            <person name="Phongsopitanun W."/>
            <person name="Kanchanasin P."/>
            <person name="Pittayakhajonwut P."/>
            <person name="Suwanborirux K."/>
            <person name="Tanasupawat S."/>
        </authorList>
    </citation>
    <scope>NUCLEOTIDE SEQUENCE</scope>
    <source>
        <strain evidence="1">KK1-2</strain>
    </source>
</reference>
<dbReference type="InterPro" id="IPR003325">
    <property type="entry name" value="TerD"/>
</dbReference>
<name>A0A927EWA8_9ACTN</name>
<keyword evidence="2" id="KW-1185">Reference proteome</keyword>
<proteinExistence type="predicted"/>
<dbReference type="RefSeq" id="WP_191207823.1">
    <property type="nucleotide sequence ID" value="NZ_CBDRCX010000008.1"/>
</dbReference>
<protein>
    <submittedName>
        <fullName evidence="1">Tellurium resistance</fullName>
    </submittedName>
</protein>
<sequence>MVSLWEHWRSGTRNRGPKFDTVGGPSSYAVELTKRYPQVSLTQQGAHTGTLRVNLSWRMRPSDLHDRPRRRVSLRNPLEMLKPEPVNAHTQGMVNVDLDLACMYELKDGSKGVVQPLGGLVGDMHDPPYVKLSGDDRFGSGSGETIYVNLDHADEIKRLLFFVYIYDGTPAFDRTHAIVTLVPSGGPQVEVGLDERAPEARSCAVLMIEHDKNGNLIARREVRYVYGFQADLDRLYGWGMAWGRGYKSPSRR</sequence>
<organism evidence="1 2">
    <name type="scientific">Streptomyces chumphonensis</name>
    <dbReference type="NCBI Taxonomy" id="1214925"/>
    <lineage>
        <taxon>Bacteria</taxon>
        <taxon>Bacillati</taxon>
        <taxon>Actinomycetota</taxon>
        <taxon>Actinomycetes</taxon>
        <taxon>Kitasatosporales</taxon>
        <taxon>Streptomycetaceae</taxon>
        <taxon>Streptomyces</taxon>
    </lineage>
</organism>
<dbReference type="Gene3D" id="2.60.60.30">
    <property type="entry name" value="sav2460 like domains"/>
    <property type="match status" value="1"/>
</dbReference>
<dbReference type="CDD" id="cd06974">
    <property type="entry name" value="TerD_like"/>
    <property type="match status" value="1"/>
</dbReference>
<gene>
    <name evidence="1" type="ORF">IF129_03085</name>
</gene>
<dbReference type="EMBL" id="JACXYU010000001">
    <property type="protein sequence ID" value="MBD3930560.1"/>
    <property type="molecule type" value="Genomic_DNA"/>
</dbReference>
<comment type="caution">
    <text evidence="1">The sequence shown here is derived from an EMBL/GenBank/DDBJ whole genome shotgun (WGS) entry which is preliminary data.</text>
</comment>
<evidence type="ECO:0000313" key="2">
    <source>
        <dbReference type="Proteomes" id="UP000632289"/>
    </source>
</evidence>
<evidence type="ECO:0000313" key="1">
    <source>
        <dbReference type="EMBL" id="MBD3930560.1"/>
    </source>
</evidence>
<dbReference type="Proteomes" id="UP000632289">
    <property type="component" value="Unassembled WGS sequence"/>
</dbReference>